<name>A0ABM9WJK2_9GAMM</name>
<reference evidence="1 2" key="1">
    <citation type="submission" date="2006-01" db="EMBL/GenBank/DDBJ databases">
        <authorList>
            <person name="Brettar I."/>
            <person name="Hofle M."/>
            <person name="Ferriera S."/>
            <person name="Johnson J."/>
            <person name="Kravitz S."/>
            <person name="Halpern A."/>
            <person name="Remington K."/>
            <person name="Beeson K."/>
            <person name="Tran B."/>
            <person name="Rogers Y.-H."/>
            <person name="Friedman R."/>
            <person name="Venter J.C."/>
        </authorList>
    </citation>
    <scope>NUCLEOTIDE SEQUENCE [LARGE SCALE GENOMIC DNA]</scope>
    <source>
        <strain evidence="1 2">OS145</strain>
    </source>
</reference>
<organism evidence="1 2">
    <name type="scientific">Idiomarina baltica OS145</name>
    <dbReference type="NCBI Taxonomy" id="314276"/>
    <lineage>
        <taxon>Bacteria</taxon>
        <taxon>Pseudomonadati</taxon>
        <taxon>Pseudomonadota</taxon>
        <taxon>Gammaproteobacteria</taxon>
        <taxon>Alteromonadales</taxon>
        <taxon>Idiomarinaceae</taxon>
        <taxon>Idiomarina</taxon>
    </lineage>
</organism>
<evidence type="ECO:0000313" key="1">
    <source>
        <dbReference type="EMBL" id="EAQ31056.1"/>
    </source>
</evidence>
<gene>
    <name evidence="1" type="ORF">OS145_11856</name>
</gene>
<dbReference type="Proteomes" id="UP000016543">
    <property type="component" value="Unassembled WGS sequence"/>
</dbReference>
<accession>A0ABM9WJK2</accession>
<keyword evidence="2" id="KW-1185">Reference proteome</keyword>
<proteinExistence type="predicted"/>
<sequence length="101" mass="11068">MSDVAMVVVAQNARPTVVGCPMSRWLLSRKMRDLRRVGYGVACAFGARAVSVVAQDARPTVVGADVAMNDVAQDARRTAVGCSMSRWLLSRRMRDVRWGDV</sequence>
<protein>
    <submittedName>
        <fullName evidence="1">Uncharacterized protein</fullName>
    </submittedName>
</protein>
<dbReference type="EMBL" id="AAMX01000026">
    <property type="protein sequence ID" value="EAQ31056.1"/>
    <property type="molecule type" value="Genomic_DNA"/>
</dbReference>
<comment type="caution">
    <text evidence="1">The sequence shown here is derived from an EMBL/GenBank/DDBJ whole genome shotgun (WGS) entry which is preliminary data.</text>
</comment>
<evidence type="ECO:0000313" key="2">
    <source>
        <dbReference type="Proteomes" id="UP000016543"/>
    </source>
</evidence>